<feature type="region of interest" description="Disordered" evidence="1">
    <location>
        <begin position="948"/>
        <end position="1016"/>
    </location>
</feature>
<feature type="compositionally biased region" description="Polar residues" evidence="1">
    <location>
        <begin position="618"/>
        <end position="631"/>
    </location>
</feature>
<feature type="region of interest" description="Disordered" evidence="1">
    <location>
        <begin position="740"/>
        <end position="761"/>
    </location>
</feature>
<dbReference type="AlphaFoldDB" id="A0AAN8HQL9"/>
<dbReference type="InterPro" id="IPR011333">
    <property type="entry name" value="SKP1/BTB/POZ_sf"/>
</dbReference>
<dbReference type="GO" id="GO:0032968">
    <property type="term" value="P:positive regulation of transcription elongation by RNA polymerase II"/>
    <property type="evidence" value="ECO:0007669"/>
    <property type="project" value="InterPro"/>
</dbReference>
<comment type="caution">
    <text evidence="3">The sequence shown here is derived from an EMBL/GenBank/DDBJ whole genome shotgun (WGS) entry which is preliminary data.</text>
</comment>
<feature type="compositionally biased region" description="Basic and acidic residues" evidence="1">
    <location>
        <begin position="839"/>
        <end position="868"/>
    </location>
</feature>
<feature type="compositionally biased region" description="Polar residues" evidence="1">
    <location>
        <begin position="885"/>
        <end position="900"/>
    </location>
</feature>
<dbReference type="EMBL" id="JAURVH010001520">
    <property type="protein sequence ID" value="KAK5925054.1"/>
    <property type="molecule type" value="Genomic_DNA"/>
</dbReference>
<dbReference type="SUPFAM" id="SSF54695">
    <property type="entry name" value="POZ domain"/>
    <property type="match status" value="1"/>
</dbReference>
<dbReference type="PANTHER" id="PTHR47639">
    <property type="entry name" value="BTB/POZ DOMAIN-CONTAINING PROTEIN 18"/>
    <property type="match status" value="1"/>
</dbReference>
<evidence type="ECO:0000256" key="1">
    <source>
        <dbReference type="SAM" id="MobiDB-lite"/>
    </source>
</evidence>
<dbReference type="Proteomes" id="UP001331515">
    <property type="component" value="Unassembled WGS sequence"/>
</dbReference>
<dbReference type="SMART" id="SM00225">
    <property type="entry name" value="BTB"/>
    <property type="match status" value="1"/>
</dbReference>
<feature type="compositionally biased region" description="Basic residues" evidence="1">
    <location>
        <begin position="608"/>
        <end position="617"/>
    </location>
</feature>
<protein>
    <recommendedName>
        <fullName evidence="2">BTB domain-containing protein</fullName>
    </recommendedName>
</protein>
<evidence type="ECO:0000313" key="4">
    <source>
        <dbReference type="Proteomes" id="UP001331515"/>
    </source>
</evidence>
<organism evidence="3 4">
    <name type="scientific">Champsocephalus gunnari</name>
    <name type="common">Mackerel icefish</name>
    <dbReference type="NCBI Taxonomy" id="52237"/>
    <lineage>
        <taxon>Eukaryota</taxon>
        <taxon>Metazoa</taxon>
        <taxon>Chordata</taxon>
        <taxon>Craniata</taxon>
        <taxon>Vertebrata</taxon>
        <taxon>Euteleostomi</taxon>
        <taxon>Actinopterygii</taxon>
        <taxon>Neopterygii</taxon>
        <taxon>Teleostei</taxon>
        <taxon>Neoteleostei</taxon>
        <taxon>Acanthomorphata</taxon>
        <taxon>Eupercaria</taxon>
        <taxon>Perciformes</taxon>
        <taxon>Notothenioidei</taxon>
        <taxon>Channichthyidae</taxon>
        <taxon>Champsocephalus</taxon>
    </lineage>
</organism>
<dbReference type="Gene3D" id="3.30.710.10">
    <property type="entry name" value="Potassium Channel Kv1.1, Chain A"/>
    <property type="match status" value="1"/>
</dbReference>
<name>A0AAN8HQL9_CHAGU</name>
<sequence>MWCYQKPGFEALLLAELQRQQQCSQFCDTLLKTEGVSVPAHSCVLSALSPHFSSTLSSAPQPPAGQSRLLEFRALSACTLLHMVRLLYCGEMAGEGEKEKQEAISAAAKLGIHGLVEVTKRQRGSVKGDGGHTEAGVQTEPLMPEEDEGRGGRWRREVRDGSTFLWKDTLSDGRKDSWTQTEEMQEQLVPAYQPAAPLETIDVAAFQSLGQTTSHFVPPQIPYVPISLAYPPNENPTQQPSYALMDSMQESTSAAGFMSSLAPQHTFVPQTLLPFSSQGPPCAAGLQSWWTAPQEAAGEAAANEWEDQNLEQFDGNITGYIHHFLNPDKEEGVGRGRARRRRGAGEGGARRVGAGERRARRSRAGTGGRGRGGLTQMVDVQEVGVSRLQKLFLQRVWGGTPRTGQGGGAAGRKLFLKPRELLKSTKKRGPGKVWGVGDVLPYKGERGGQTQHGRKRTTQEVNPNGLPVGRPRRGRPPRVPPQEEQPEHIERLLEEVMNDLDILKNNGAPQPPPPTCSSDVASCGNTVTQNKSGSNGYPRVVVVARGGGSPSVANPGTPILQQQGEGELNETLYTLLQSFEHYMDSCSTCEEAETGAQSRTDACQLHTVPRRNRRRRQTQTPKSPNTAQRKNTPPPARQPSDEAETPLRRSLSSARSAAPPEHTEGSTAPDKIRKRKRKRIKPYMLSLDRKRVRVRKPVSSSETKSTTILDQRDVKLLHTPGLKLERSGRLSDKVMERSCKEVKKSAKTKRSLSSVTQPRDSVREAAPPIAWSTKTYPIRSRLRKANMDSAPFLVEPLQTKRPSSAGPGRDSLSNESSSLPVEPQPMEPCVMDEQLPRNPETREEELTVQHQEEVEEETRRGEKRHTEPEETGEESSVPKRVCFEQTAQPTSETCALSSKSADCVSGPAPRERRDIVSVETVPIAGECLPRQDETKRGEINIRETDCEMESSGDEMIAVDREPEDSDTSPQTQGVDAKLSLSPTSLSATEFSLTSTGSWEDDEDVDVIGGSSPAPDPVLFSWTECSEVEEEEGDEDIDVVGDNPIYTSSSLLAAVR</sequence>
<feature type="region of interest" description="Disordered" evidence="1">
    <location>
        <begin position="331"/>
        <end position="374"/>
    </location>
</feature>
<proteinExistence type="predicted"/>
<feature type="region of interest" description="Disordered" evidence="1">
    <location>
        <begin position="793"/>
        <end position="917"/>
    </location>
</feature>
<feature type="compositionally biased region" description="Basic residues" evidence="1">
    <location>
        <begin position="672"/>
        <end position="681"/>
    </location>
</feature>
<dbReference type="InterPro" id="IPR042915">
    <property type="entry name" value="BTBD18"/>
</dbReference>
<accession>A0AAN8HQL9</accession>
<keyword evidence="4" id="KW-1185">Reference proteome</keyword>
<feature type="domain" description="BTB" evidence="2">
    <location>
        <begin position="27"/>
        <end position="96"/>
    </location>
</feature>
<feature type="region of interest" description="Disordered" evidence="1">
    <location>
        <begin position="426"/>
        <end position="485"/>
    </location>
</feature>
<dbReference type="InterPro" id="IPR000210">
    <property type="entry name" value="BTB/POZ_dom"/>
</dbReference>
<reference evidence="3 4" key="1">
    <citation type="journal article" date="2023" name="Mol. Biol. Evol.">
        <title>Genomics of Secondarily Temperate Adaptation in the Only Non-Antarctic Icefish.</title>
        <authorList>
            <person name="Rivera-Colon A.G."/>
            <person name="Rayamajhi N."/>
            <person name="Minhas B.F."/>
            <person name="Madrigal G."/>
            <person name="Bilyk K.T."/>
            <person name="Yoon V."/>
            <person name="Hune M."/>
            <person name="Gregory S."/>
            <person name="Cheng C.H.C."/>
            <person name="Catchen J.M."/>
        </authorList>
    </citation>
    <scope>NUCLEOTIDE SEQUENCE [LARGE SCALE GENOMIC DNA]</scope>
    <source>
        <tissue evidence="3">White muscle</tissue>
    </source>
</reference>
<dbReference type="Pfam" id="PF00651">
    <property type="entry name" value="BTB"/>
    <property type="match status" value="1"/>
</dbReference>
<dbReference type="PROSITE" id="PS50097">
    <property type="entry name" value="BTB"/>
    <property type="match status" value="1"/>
</dbReference>
<feature type="compositionally biased region" description="Polar residues" evidence="1">
    <location>
        <begin position="980"/>
        <end position="997"/>
    </location>
</feature>
<dbReference type="PANTHER" id="PTHR47639:SF1">
    <property type="entry name" value="BTB_POZ DOMAIN-CONTAINING PROTEIN 18"/>
    <property type="match status" value="1"/>
</dbReference>
<gene>
    <name evidence="3" type="ORF">CgunFtcFv8_017611</name>
</gene>
<feature type="compositionally biased region" description="Low complexity" evidence="1">
    <location>
        <begin position="648"/>
        <end position="660"/>
    </location>
</feature>
<evidence type="ECO:0000313" key="3">
    <source>
        <dbReference type="EMBL" id="KAK5925054.1"/>
    </source>
</evidence>
<feature type="region of interest" description="Disordered" evidence="1">
    <location>
        <begin position="594"/>
        <end position="685"/>
    </location>
</feature>
<feature type="region of interest" description="Disordered" evidence="1">
    <location>
        <begin position="122"/>
        <end position="154"/>
    </location>
</feature>
<evidence type="ECO:0000259" key="2">
    <source>
        <dbReference type="PROSITE" id="PS50097"/>
    </source>
</evidence>